<reference evidence="5" key="1">
    <citation type="journal article" date="2019" name="Int. J. Syst. Evol. Microbiol.">
        <title>The Global Catalogue of Microorganisms (GCM) 10K type strain sequencing project: providing services to taxonomists for standard genome sequencing and annotation.</title>
        <authorList>
            <consortium name="The Broad Institute Genomics Platform"/>
            <consortium name="The Broad Institute Genome Sequencing Center for Infectious Disease"/>
            <person name="Wu L."/>
            <person name="Ma J."/>
        </authorList>
    </citation>
    <scope>NUCLEOTIDE SEQUENCE [LARGE SCALE GENOMIC DNA]</scope>
    <source>
        <strain evidence="5">JCM 18514</strain>
    </source>
</reference>
<dbReference type="Gene3D" id="3.40.1620.10">
    <property type="entry name" value="YefM-like domain"/>
    <property type="match status" value="1"/>
</dbReference>
<proteinExistence type="inferred from homology"/>
<dbReference type="PANTHER" id="PTHR33713:SF10">
    <property type="entry name" value="ANTITOXIN YAFN"/>
    <property type="match status" value="1"/>
</dbReference>
<dbReference type="Proteomes" id="UP001500200">
    <property type="component" value="Unassembled WGS sequence"/>
</dbReference>
<evidence type="ECO:0000313" key="4">
    <source>
        <dbReference type="EMBL" id="GAA5195136.1"/>
    </source>
</evidence>
<feature type="compositionally biased region" description="Basic and acidic residues" evidence="3">
    <location>
        <begin position="79"/>
        <end position="88"/>
    </location>
</feature>
<name>A0ABP9SF14_9MICC</name>
<evidence type="ECO:0000256" key="1">
    <source>
        <dbReference type="ARBA" id="ARBA00009981"/>
    </source>
</evidence>
<comment type="caution">
    <text evidence="4">The sequence shown here is derived from an EMBL/GenBank/DDBJ whole genome shotgun (WGS) entry which is preliminary data.</text>
</comment>
<evidence type="ECO:0000313" key="5">
    <source>
        <dbReference type="Proteomes" id="UP001500200"/>
    </source>
</evidence>
<sequence>MTDIAITEARNHLETIVDTAHREREPVFLTRRGIRVAAVIDSAELERLREAAEELEDIRAVDLAWEEMEQTGQTPIPWEDVKRDLGLT</sequence>
<gene>
    <name evidence="4" type="ORF">GCM10023346_24270</name>
</gene>
<dbReference type="InterPro" id="IPR036165">
    <property type="entry name" value="YefM-like_sf"/>
</dbReference>
<dbReference type="RefSeq" id="WP_345449644.1">
    <property type="nucleotide sequence ID" value="NZ_BAABKK010000015.1"/>
</dbReference>
<dbReference type="PANTHER" id="PTHR33713">
    <property type="entry name" value="ANTITOXIN YAFN-RELATED"/>
    <property type="match status" value="1"/>
</dbReference>
<evidence type="ECO:0000256" key="3">
    <source>
        <dbReference type="SAM" id="MobiDB-lite"/>
    </source>
</evidence>
<dbReference type="InterPro" id="IPR006442">
    <property type="entry name" value="Antitoxin_Phd/YefM"/>
</dbReference>
<dbReference type="InterPro" id="IPR051405">
    <property type="entry name" value="phD/YefM_antitoxin"/>
</dbReference>
<accession>A0ABP9SF14</accession>
<dbReference type="SUPFAM" id="SSF143120">
    <property type="entry name" value="YefM-like"/>
    <property type="match status" value="1"/>
</dbReference>
<comment type="function">
    <text evidence="2">Antitoxin component of a type II toxin-antitoxin (TA) system.</text>
</comment>
<keyword evidence="5" id="KW-1185">Reference proteome</keyword>
<dbReference type="NCBIfam" id="TIGR01552">
    <property type="entry name" value="phd_fam"/>
    <property type="match status" value="1"/>
</dbReference>
<feature type="region of interest" description="Disordered" evidence="3">
    <location>
        <begin position="69"/>
        <end position="88"/>
    </location>
</feature>
<dbReference type="Pfam" id="PF02604">
    <property type="entry name" value="PhdYeFM_antitox"/>
    <property type="match status" value="1"/>
</dbReference>
<evidence type="ECO:0000256" key="2">
    <source>
        <dbReference type="RuleBase" id="RU362080"/>
    </source>
</evidence>
<protein>
    <recommendedName>
        <fullName evidence="2">Antitoxin</fullName>
    </recommendedName>
</protein>
<organism evidence="4 5">
    <name type="scientific">Arthrobacter gyeryongensis</name>
    <dbReference type="NCBI Taxonomy" id="1650592"/>
    <lineage>
        <taxon>Bacteria</taxon>
        <taxon>Bacillati</taxon>
        <taxon>Actinomycetota</taxon>
        <taxon>Actinomycetes</taxon>
        <taxon>Micrococcales</taxon>
        <taxon>Micrococcaceae</taxon>
        <taxon>Arthrobacter</taxon>
    </lineage>
</organism>
<comment type="similarity">
    <text evidence="1 2">Belongs to the phD/YefM antitoxin family.</text>
</comment>
<dbReference type="EMBL" id="BAABKK010000015">
    <property type="protein sequence ID" value="GAA5195136.1"/>
    <property type="molecule type" value="Genomic_DNA"/>
</dbReference>